<keyword evidence="2" id="KW-1185">Reference proteome</keyword>
<evidence type="ECO:0008006" key="3">
    <source>
        <dbReference type="Google" id="ProtNLM"/>
    </source>
</evidence>
<accession>A0A2I8VEY3</accession>
<evidence type="ECO:0000313" key="2">
    <source>
        <dbReference type="Proteomes" id="UP000236584"/>
    </source>
</evidence>
<dbReference type="EMBL" id="CP026309">
    <property type="protein sequence ID" value="AUV80482.1"/>
    <property type="molecule type" value="Genomic_DNA"/>
</dbReference>
<dbReference type="Proteomes" id="UP000236584">
    <property type="component" value="Chromosome"/>
</dbReference>
<dbReference type="AlphaFoldDB" id="A0A2I8VEY3"/>
<evidence type="ECO:0000313" key="1">
    <source>
        <dbReference type="EMBL" id="AUV80482.1"/>
    </source>
</evidence>
<organism evidence="1 2">
    <name type="scientific">Salinigranum rubrum</name>
    <dbReference type="NCBI Taxonomy" id="755307"/>
    <lineage>
        <taxon>Archaea</taxon>
        <taxon>Methanobacteriati</taxon>
        <taxon>Methanobacteriota</taxon>
        <taxon>Stenosarchaea group</taxon>
        <taxon>Halobacteria</taxon>
        <taxon>Halobacteriales</taxon>
        <taxon>Haloferacaceae</taxon>
        <taxon>Salinigranum</taxon>
    </lineage>
</organism>
<proteinExistence type="predicted"/>
<protein>
    <recommendedName>
        <fullName evidence="3">KaiC-like domain-containing protein</fullName>
    </recommendedName>
</protein>
<dbReference type="Pfam" id="PF24336">
    <property type="entry name" value="DUF7504"/>
    <property type="match status" value="1"/>
</dbReference>
<gene>
    <name evidence="1" type="ORF">C2R22_01430</name>
</gene>
<dbReference type="KEGG" id="srub:C2R22_01430"/>
<dbReference type="GeneID" id="35590709"/>
<dbReference type="InterPro" id="IPR055927">
    <property type="entry name" value="DUF7504"/>
</dbReference>
<name>A0A2I8VEY3_9EURY</name>
<dbReference type="OrthoDB" id="252760at2157"/>
<sequence>MSGDRRAVRGEHGLSAVELLPRLKREGCNLLVSGAVSETTANRASQLLLGSADIERKRVLVRTEKTGPVDGLLPPGVSADDRDVRVVQYRPCPEDADPLASLARRVAEAVTALDSLSPPLVGGELRLVVTSLESILADHDVLAIEQFLRCVTDAVSGVRGMGHYRYADSRAGLSSLPTERLFDAFVDLRDTPDAGQRLSIPSRQSTDWLDL</sequence>
<dbReference type="RefSeq" id="WP_103423990.1">
    <property type="nucleotide sequence ID" value="NZ_CP026309.1"/>
</dbReference>
<reference evidence="1 2" key="1">
    <citation type="submission" date="2018-01" db="EMBL/GenBank/DDBJ databases">
        <title>Complete genome sequence of Salinigranum rubrum GX10T, an extremely halophilic archaeon isolated from a marine solar saltern.</title>
        <authorList>
            <person name="Han S."/>
        </authorList>
    </citation>
    <scope>NUCLEOTIDE SEQUENCE [LARGE SCALE GENOMIC DNA]</scope>
    <source>
        <strain evidence="1 2">GX10</strain>
    </source>
</reference>